<protein>
    <submittedName>
        <fullName evidence="4">Splicing factor cactin central domain-containing protein</fullName>
    </submittedName>
</protein>
<dbReference type="PANTHER" id="PTHR21737:SF4">
    <property type="entry name" value="SPLICING FACTOR CACTIN"/>
    <property type="match status" value="1"/>
</dbReference>
<sequence length="149" mass="18244">MKDIETPEEKRIRRMAKKMRKEEKRKAESLSDVIAYNNLNNPFNDTNLTQPFVWGKKLQKEGKEKLSNKEIEKLHMEKVTKNIREMEELRRNREMRRMQKEDDEMMARDREKQMYGDFGVVEYKFHIKQAKERTKIRLKENRPKPIDML</sequence>
<organism evidence="3 4">
    <name type="scientific">Panagrolaimus superbus</name>
    <dbReference type="NCBI Taxonomy" id="310955"/>
    <lineage>
        <taxon>Eukaryota</taxon>
        <taxon>Metazoa</taxon>
        <taxon>Ecdysozoa</taxon>
        <taxon>Nematoda</taxon>
        <taxon>Chromadorea</taxon>
        <taxon>Rhabditida</taxon>
        <taxon>Tylenchina</taxon>
        <taxon>Panagrolaimomorpha</taxon>
        <taxon>Panagrolaimoidea</taxon>
        <taxon>Panagrolaimidae</taxon>
        <taxon>Panagrolaimus</taxon>
    </lineage>
</organism>
<feature type="domain" description="Splicing factor cactin central" evidence="2">
    <location>
        <begin position="108"/>
        <end position="149"/>
    </location>
</feature>
<keyword evidence="3" id="KW-1185">Reference proteome</keyword>
<accession>A0A914YYN5</accession>
<dbReference type="GO" id="GO:0005681">
    <property type="term" value="C:spliceosomal complex"/>
    <property type="evidence" value="ECO:0007669"/>
    <property type="project" value="TreeGrafter"/>
</dbReference>
<evidence type="ECO:0000259" key="2">
    <source>
        <dbReference type="Pfam" id="PF10312"/>
    </source>
</evidence>
<dbReference type="GO" id="GO:0045292">
    <property type="term" value="P:mRNA cis splicing, via spliceosome"/>
    <property type="evidence" value="ECO:0007669"/>
    <property type="project" value="TreeGrafter"/>
</dbReference>
<proteinExistence type="predicted"/>
<reference evidence="4" key="1">
    <citation type="submission" date="2022-11" db="UniProtKB">
        <authorList>
            <consortium name="WormBaseParasite"/>
        </authorList>
    </citation>
    <scope>IDENTIFICATION</scope>
</reference>
<dbReference type="PANTHER" id="PTHR21737">
    <property type="entry name" value="POLYGLUTAMINE BINDING PROTEIN 1/MARVEL MEMBRANE-ASSOCIATING DOMAIN CONTAINING 3"/>
    <property type="match status" value="1"/>
</dbReference>
<feature type="compositionally biased region" description="Basic and acidic residues" evidence="1">
    <location>
        <begin position="20"/>
        <end position="29"/>
    </location>
</feature>
<dbReference type="WBParaSite" id="PSU_v2.g5064.t1">
    <property type="protein sequence ID" value="PSU_v2.g5064.t1"/>
    <property type="gene ID" value="PSU_v2.g5064"/>
</dbReference>
<feature type="region of interest" description="Disordered" evidence="1">
    <location>
        <begin position="1"/>
        <end position="29"/>
    </location>
</feature>
<dbReference type="Pfam" id="PF10312">
    <property type="entry name" value="Cactin_mid"/>
    <property type="match status" value="1"/>
</dbReference>
<dbReference type="AlphaFoldDB" id="A0A914YYN5"/>
<feature type="compositionally biased region" description="Basic and acidic residues" evidence="1">
    <location>
        <begin position="1"/>
        <end position="11"/>
    </location>
</feature>
<evidence type="ECO:0000256" key="1">
    <source>
        <dbReference type="SAM" id="MobiDB-lite"/>
    </source>
</evidence>
<dbReference type="InterPro" id="IPR018816">
    <property type="entry name" value="Cactin_central"/>
</dbReference>
<dbReference type="GO" id="GO:0005737">
    <property type="term" value="C:cytoplasm"/>
    <property type="evidence" value="ECO:0007669"/>
    <property type="project" value="TreeGrafter"/>
</dbReference>
<name>A0A914YYN5_9BILA</name>
<dbReference type="Proteomes" id="UP000887577">
    <property type="component" value="Unplaced"/>
</dbReference>
<evidence type="ECO:0000313" key="3">
    <source>
        <dbReference type="Proteomes" id="UP000887577"/>
    </source>
</evidence>
<evidence type="ECO:0000313" key="4">
    <source>
        <dbReference type="WBParaSite" id="PSU_v2.g5064.t1"/>
    </source>
</evidence>